<reference evidence="4 5" key="1">
    <citation type="submission" date="2018-08" db="EMBL/GenBank/DDBJ databases">
        <title>Genomic Encyclopedia of Type Strains, Phase III (KMG-III): the genomes of soil and plant-associated and newly described type strains.</title>
        <authorList>
            <person name="Whitman W."/>
        </authorList>
    </citation>
    <scope>NUCLEOTIDE SEQUENCE [LARGE SCALE GENOMIC DNA]</scope>
    <source>
        <strain evidence="4 5">CECT 7375</strain>
    </source>
</reference>
<dbReference type="SUPFAM" id="SSF51735">
    <property type="entry name" value="NAD(P)-binding Rossmann-fold domains"/>
    <property type="match status" value="1"/>
</dbReference>
<keyword evidence="4" id="KW-0670">Pyruvate</keyword>
<accession>A0A3E0DQ97</accession>
<keyword evidence="2" id="KW-0520">NAD</keyword>
<protein>
    <submittedName>
        <fullName evidence="4">Glyoxylate/hydroxypyruvate reductase A</fullName>
    </submittedName>
</protein>
<feature type="domain" description="D-isomer specific 2-hydroxyacid dehydrogenase NAD-binding" evidence="3">
    <location>
        <begin position="105"/>
        <end position="275"/>
    </location>
</feature>
<dbReference type="EMBL" id="QUNG01000004">
    <property type="protein sequence ID" value="REG84412.1"/>
    <property type="molecule type" value="Genomic_DNA"/>
</dbReference>
<evidence type="ECO:0000259" key="3">
    <source>
        <dbReference type="Pfam" id="PF02826"/>
    </source>
</evidence>
<proteinExistence type="predicted"/>
<evidence type="ECO:0000256" key="1">
    <source>
        <dbReference type="ARBA" id="ARBA00023002"/>
    </source>
</evidence>
<dbReference type="OrthoDB" id="9787219at2"/>
<dbReference type="SUPFAM" id="SSF52283">
    <property type="entry name" value="Formate/glycerate dehydrogenase catalytic domain-like"/>
    <property type="match status" value="1"/>
</dbReference>
<keyword evidence="1" id="KW-0560">Oxidoreductase</keyword>
<dbReference type="GO" id="GO:0051287">
    <property type="term" value="F:NAD binding"/>
    <property type="evidence" value="ECO:0007669"/>
    <property type="project" value="InterPro"/>
</dbReference>
<dbReference type="CDD" id="cd12164">
    <property type="entry name" value="GDH_like_2"/>
    <property type="match status" value="1"/>
</dbReference>
<dbReference type="AlphaFoldDB" id="A0A3E0DQ97"/>
<dbReference type="PANTHER" id="PTHR43333:SF1">
    <property type="entry name" value="D-ISOMER SPECIFIC 2-HYDROXYACID DEHYDROGENASE NAD-BINDING DOMAIN-CONTAINING PROTEIN"/>
    <property type="match status" value="1"/>
</dbReference>
<dbReference type="Gene3D" id="3.40.50.720">
    <property type="entry name" value="NAD(P)-binding Rossmann-like Domain"/>
    <property type="match status" value="2"/>
</dbReference>
<dbReference type="Pfam" id="PF02826">
    <property type="entry name" value="2-Hacid_dh_C"/>
    <property type="match status" value="1"/>
</dbReference>
<evidence type="ECO:0000256" key="2">
    <source>
        <dbReference type="ARBA" id="ARBA00023027"/>
    </source>
</evidence>
<dbReference type="PANTHER" id="PTHR43333">
    <property type="entry name" value="2-HACID_DH_C DOMAIN-CONTAINING PROTEIN"/>
    <property type="match status" value="1"/>
</dbReference>
<name>A0A3E0DQ97_9GAMM</name>
<dbReference type="Proteomes" id="UP000256542">
    <property type="component" value="Unassembled WGS sequence"/>
</dbReference>
<dbReference type="RefSeq" id="WP_115897304.1">
    <property type="nucleotide sequence ID" value="NZ_QUNG01000004.1"/>
</dbReference>
<dbReference type="InterPro" id="IPR006140">
    <property type="entry name" value="D-isomer_DH_NAD-bd"/>
</dbReference>
<keyword evidence="5" id="KW-1185">Reference proteome</keyword>
<comment type="caution">
    <text evidence="4">The sequence shown here is derived from an EMBL/GenBank/DDBJ whole genome shotgun (WGS) entry which is preliminary data.</text>
</comment>
<organism evidence="4 5">
    <name type="scientific">Marinomonas pollencensis</name>
    <dbReference type="NCBI Taxonomy" id="491954"/>
    <lineage>
        <taxon>Bacteria</taxon>
        <taxon>Pseudomonadati</taxon>
        <taxon>Pseudomonadota</taxon>
        <taxon>Gammaproteobacteria</taxon>
        <taxon>Oceanospirillales</taxon>
        <taxon>Oceanospirillaceae</taxon>
        <taxon>Marinomonas</taxon>
    </lineage>
</organism>
<evidence type="ECO:0000313" key="5">
    <source>
        <dbReference type="Proteomes" id="UP000256542"/>
    </source>
</evidence>
<sequence>MSNDLLLVTNNEKYSAKLKAAFLSRRPEINVLLADDSGAERATMALCWHPGKDLLTRFPNLQCLHSVAAGVDHFGAELLTSGLPICRVVDDHQKQGMLEYVLWGALTVQRNFDKISANQKESKWQGFRQRPASDVRISVLGLGELGQFVARGLAQFGYSVSGWSRSPKNLDGIHCYQGPEGLTEQLKETELLVNLLPLSPATKGILNKDLFNKMPEGGYLINVGRGGHLIPGDLIDAIDSGHLRGALLDVFDQEPLPAKDPLWTTKGVTITPHLASDASLPTIIEQVADNVLSFVSKGELTNQIDLINGY</sequence>
<dbReference type="GO" id="GO:0016491">
    <property type="term" value="F:oxidoreductase activity"/>
    <property type="evidence" value="ECO:0007669"/>
    <property type="project" value="UniProtKB-KW"/>
</dbReference>
<gene>
    <name evidence="4" type="ORF">DFP81_104296</name>
</gene>
<dbReference type="InterPro" id="IPR036291">
    <property type="entry name" value="NAD(P)-bd_dom_sf"/>
</dbReference>
<evidence type="ECO:0000313" key="4">
    <source>
        <dbReference type="EMBL" id="REG84412.1"/>
    </source>
</evidence>